<keyword evidence="2" id="KW-1133">Transmembrane helix</keyword>
<dbReference type="Proteomes" id="UP000627446">
    <property type="component" value="Unassembled WGS sequence"/>
</dbReference>
<organism evidence="3 4">
    <name type="scientific">Undibacterium nitidum</name>
    <dbReference type="NCBI Taxonomy" id="2762298"/>
    <lineage>
        <taxon>Bacteria</taxon>
        <taxon>Pseudomonadati</taxon>
        <taxon>Pseudomonadota</taxon>
        <taxon>Betaproteobacteria</taxon>
        <taxon>Burkholderiales</taxon>
        <taxon>Oxalobacteraceae</taxon>
        <taxon>Undibacterium</taxon>
    </lineage>
</organism>
<comment type="caution">
    <text evidence="3">The sequence shown here is derived from an EMBL/GenBank/DDBJ whole genome shotgun (WGS) entry which is preliminary data.</text>
</comment>
<evidence type="ECO:0000256" key="2">
    <source>
        <dbReference type="SAM" id="Phobius"/>
    </source>
</evidence>
<accession>A0A923HM70</accession>
<evidence type="ECO:0000313" key="3">
    <source>
        <dbReference type="EMBL" id="MBC3882190.1"/>
    </source>
</evidence>
<reference evidence="3" key="1">
    <citation type="submission" date="2020-08" db="EMBL/GenBank/DDBJ databases">
        <title>Novel species isolated from subtropical streams in China.</title>
        <authorList>
            <person name="Lu H."/>
        </authorList>
    </citation>
    <scope>NUCLEOTIDE SEQUENCE</scope>
    <source>
        <strain evidence="3">LX22W</strain>
    </source>
</reference>
<evidence type="ECO:0000313" key="4">
    <source>
        <dbReference type="Proteomes" id="UP000627446"/>
    </source>
</evidence>
<protein>
    <submittedName>
        <fullName evidence="3">Uncharacterized protein</fullName>
    </submittedName>
</protein>
<keyword evidence="4" id="KW-1185">Reference proteome</keyword>
<gene>
    <name evidence="3" type="ORF">H8K36_12430</name>
</gene>
<dbReference type="NCBIfam" id="NF045611">
    <property type="entry name" value="small_CydP"/>
    <property type="match status" value="1"/>
</dbReference>
<name>A0A923HM70_9BURK</name>
<dbReference type="AlphaFoldDB" id="A0A923HM70"/>
<evidence type="ECO:0000256" key="1">
    <source>
        <dbReference type="SAM" id="MobiDB-lite"/>
    </source>
</evidence>
<keyword evidence="2" id="KW-0812">Transmembrane</keyword>
<feature type="region of interest" description="Disordered" evidence="1">
    <location>
        <begin position="63"/>
        <end position="87"/>
    </location>
</feature>
<keyword evidence="2" id="KW-0472">Membrane</keyword>
<dbReference type="EMBL" id="JACOFZ010000004">
    <property type="protein sequence ID" value="MBC3882190.1"/>
    <property type="molecule type" value="Genomic_DNA"/>
</dbReference>
<proteinExistence type="predicted"/>
<dbReference type="InterPro" id="IPR054636">
    <property type="entry name" value="CydP"/>
</dbReference>
<feature type="compositionally biased region" description="Low complexity" evidence="1">
    <location>
        <begin position="69"/>
        <end position="87"/>
    </location>
</feature>
<sequence>MKIQQLWQKSRHTGLPLYLEISIFLCIKLLAIFIMWKLFFSQPQTKKMRLPTTTVEQHLLSTPPDIKKAQSIAAPDAAASQPRKTGQ</sequence>
<dbReference type="RefSeq" id="WP_186916797.1">
    <property type="nucleotide sequence ID" value="NZ_JACOFZ010000004.1"/>
</dbReference>
<feature type="transmembrane region" description="Helical" evidence="2">
    <location>
        <begin position="17"/>
        <end position="40"/>
    </location>
</feature>